<dbReference type="EMBL" id="SOCP01000003">
    <property type="protein sequence ID" value="TDV55085.1"/>
    <property type="molecule type" value="Genomic_DNA"/>
</dbReference>
<dbReference type="PROSITE" id="PS50011">
    <property type="entry name" value="PROTEIN_KINASE_DOM"/>
    <property type="match status" value="1"/>
</dbReference>
<dbReference type="Proteomes" id="UP000294927">
    <property type="component" value="Unassembled WGS sequence"/>
</dbReference>
<reference evidence="9 10" key="1">
    <citation type="submission" date="2019-03" db="EMBL/GenBank/DDBJ databases">
        <title>Genomic Encyclopedia of Archaeal and Bacterial Type Strains, Phase II (KMG-II): from individual species to whole genera.</title>
        <authorList>
            <person name="Goeker M."/>
        </authorList>
    </citation>
    <scope>NUCLEOTIDE SEQUENCE [LARGE SCALE GENOMIC DNA]</scope>
    <source>
        <strain evidence="9 10">DSM 45499</strain>
    </source>
</reference>
<accession>A0A4R7VZ77</accession>
<evidence type="ECO:0000256" key="5">
    <source>
        <dbReference type="ARBA" id="ARBA00022777"/>
    </source>
</evidence>
<dbReference type="GO" id="GO:0004674">
    <property type="term" value="F:protein serine/threonine kinase activity"/>
    <property type="evidence" value="ECO:0007669"/>
    <property type="project" value="UniProtKB-KW"/>
</dbReference>
<keyword evidence="6" id="KW-0067">ATP-binding</keyword>
<keyword evidence="3" id="KW-0808">Transferase</keyword>
<evidence type="ECO:0000256" key="4">
    <source>
        <dbReference type="ARBA" id="ARBA00022741"/>
    </source>
</evidence>
<dbReference type="InterPro" id="IPR008271">
    <property type="entry name" value="Ser/Thr_kinase_AS"/>
</dbReference>
<dbReference type="PANTHER" id="PTHR43289">
    <property type="entry name" value="MITOGEN-ACTIVATED PROTEIN KINASE KINASE KINASE 20-RELATED"/>
    <property type="match status" value="1"/>
</dbReference>
<evidence type="ECO:0000256" key="2">
    <source>
        <dbReference type="ARBA" id="ARBA00022527"/>
    </source>
</evidence>
<evidence type="ECO:0000259" key="8">
    <source>
        <dbReference type="PROSITE" id="PS50011"/>
    </source>
</evidence>
<dbReference type="GO" id="GO:0005524">
    <property type="term" value="F:ATP binding"/>
    <property type="evidence" value="ECO:0007669"/>
    <property type="project" value="UniProtKB-KW"/>
</dbReference>
<evidence type="ECO:0000256" key="6">
    <source>
        <dbReference type="ARBA" id="ARBA00022840"/>
    </source>
</evidence>
<dbReference type="PROSITE" id="PS00108">
    <property type="entry name" value="PROTEIN_KINASE_ST"/>
    <property type="match status" value="1"/>
</dbReference>
<evidence type="ECO:0000313" key="9">
    <source>
        <dbReference type="EMBL" id="TDV55085.1"/>
    </source>
</evidence>
<dbReference type="PANTHER" id="PTHR43289:SF6">
    <property type="entry name" value="SERINE_THREONINE-PROTEIN KINASE NEKL-3"/>
    <property type="match status" value="1"/>
</dbReference>
<comment type="caution">
    <text evidence="9">The sequence shown here is derived from an EMBL/GenBank/DDBJ whole genome shotgun (WGS) entry which is preliminary data.</text>
</comment>
<keyword evidence="5 9" id="KW-0418">Kinase</keyword>
<gene>
    <name evidence="9" type="ORF">CLV71_103326</name>
</gene>
<dbReference type="Gene3D" id="1.10.510.10">
    <property type="entry name" value="Transferase(Phosphotransferase) domain 1"/>
    <property type="match status" value="1"/>
</dbReference>
<dbReference type="OrthoDB" id="9762169at2"/>
<evidence type="ECO:0000256" key="1">
    <source>
        <dbReference type="ARBA" id="ARBA00012513"/>
    </source>
</evidence>
<organism evidence="9 10">
    <name type="scientific">Actinophytocola oryzae</name>
    <dbReference type="NCBI Taxonomy" id="502181"/>
    <lineage>
        <taxon>Bacteria</taxon>
        <taxon>Bacillati</taxon>
        <taxon>Actinomycetota</taxon>
        <taxon>Actinomycetes</taxon>
        <taxon>Pseudonocardiales</taxon>
        <taxon>Pseudonocardiaceae</taxon>
    </lineage>
</organism>
<keyword evidence="10" id="KW-1185">Reference proteome</keyword>
<dbReference type="SUPFAM" id="SSF56112">
    <property type="entry name" value="Protein kinase-like (PK-like)"/>
    <property type="match status" value="1"/>
</dbReference>
<protein>
    <recommendedName>
        <fullName evidence="1">non-specific serine/threonine protein kinase</fullName>
        <ecNumber evidence="1">2.7.11.1</ecNumber>
    </recommendedName>
</protein>
<evidence type="ECO:0000313" key="10">
    <source>
        <dbReference type="Proteomes" id="UP000294927"/>
    </source>
</evidence>
<dbReference type="Pfam" id="PF00069">
    <property type="entry name" value="Pkinase"/>
    <property type="match status" value="1"/>
</dbReference>
<feature type="region of interest" description="Disordered" evidence="7">
    <location>
        <begin position="294"/>
        <end position="383"/>
    </location>
</feature>
<feature type="compositionally biased region" description="Basic and acidic residues" evidence="7">
    <location>
        <begin position="329"/>
        <end position="341"/>
    </location>
</feature>
<dbReference type="EC" id="2.7.11.1" evidence="1"/>
<name>A0A4R7VZ77_9PSEU</name>
<feature type="compositionally biased region" description="Polar residues" evidence="7">
    <location>
        <begin position="296"/>
        <end position="309"/>
    </location>
</feature>
<sequence length="383" mass="40435">MADVYEAWDLRLQRAVAIKRYRAFPSGTGMQRFISEAELLGSLSHPGLLTVFDVSLDGERPFLVLSLARGGTLRDRLDIGPLGPSRVAEIGVSVAQVVEYIHARDIVHRDLKPSNMLFDEEDDCYLADFGIAKALGAANITDSKEFVGTAGYLAPEQVEGRHPGPPVDVYALGLVLLECLTGHPEYTGTDVEMALARLARPPYVPDTWGPNWQAVLTAMTATDPEKRPDAGQCVNLLRALQAGQTVPMVSPVLARSRRVFAGVAAAATVVIGTLVFTVGQLQLFEEPVVDPVKIESTATPSQKSTSDTPSPEPTRETREGSVPPEEVDPVDHDGAPAETPKDAVSPDLSPGRGPGDDQGRGKAGGPGRAKLGGPGPAAGPGSG</sequence>
<dbReference type="InterPro" id="IPR011009">
    <property type="entry name" value="Kinase-like_dom_sf"/>
</dbReference>
<feature type="compositionally biased region" description="Gly residues" evidence="7">
    <location>
        <begin position="361"/>
        <end position="383"/>
    </location>
</feature>
<feature type="domain" description="Protein kinase" evidence="8">
    <location>
        <begin position="1"/>
        <end position="240"/>
    </location>
</feature>
<keyword evidence="4" id="KW-0547">Nucleotide-binding</keyword>
<dbReference type="CDD" id="cd14014">
    <property type="entry name" value="STKc_PknB_like"/>
    <property type="match status" value="1"/>
</dbReference>
<dbReference type="InterPro" id="IPR000719">
    <property type="entry name" value="Prot_kinase_dom"/>
</dbReference>
<evidence type="ECO:0000256" key="3">
    <source>
        <dbReference type="ARBA" id="ARBA00022679"/>
    </source>
</evidence>
<proteinExistence type="predicted"/>
<keyword evidence="2" id="KW-0723">Serine/threonine-protein kinase</keyword>
<dbReference type="SMART" id="SM00220">
    <property type="entry name" value="S_TKc"/>
    <property type="match status" value="1"/>
</dbReference>
<dbReference type="AlphaFoldDB" id="A0A4R7VZ77"/>
<evidence type="ECO:0000256" key="7">
    <source>
        <dbReference type="SAM" id="MobiDB-lite"/>
    </source>
</evidence>